<dbReference type="PANTHER" id="PTHR40942:SF4">
    <property type="entry name" value="CYTOCHROME C5"/>
    <property type="match status" value="1"/>
</dbReference>
<evidence type="ECO:0000256" key="1">
    <source>
        <dbReference type="ARBA" id="ARBA00022448"/>
    </source>
</evidence>
<reference evidence="10 11" key="1">
    <citation type="submission" date="2019-07" db="EMBL/GenBank/DDBJ databases">
        <title>Complete genome sequence of Comamonas sp. NLF 7-7 isolated from livestock.</title>
        <authorList>
            <person name="Kim D.H."/>
            <person name="Kim J.G."/>
        </authorList>
    </citation>
    <scope>NUCLEOTIDE SEQUENCE [LARGE SCALE GENOMIC DNA]</scope>
    <source>
        <strain evidence="10 11">NLF 7-7</strain>
    </source>
</reference>
<keyword evidence="5 6" id="KW-0408">Iron</keyword>
<feature type="compositionally biased region" description="Low complexity" evidence="7">
    <location>
        <begin position="165"/>
        <end position="232"/>
    </location>
</feature>
<dbReference type="Gene3D" id="1.10.760.10">
    <property type="entry name" value="Cytochrome c-like domain"/>
    <property type="match status" value="2"/>
</dbReference>
<proteinExistence type="predicted"/>
<name>A0A5B8RSH8_9BURK</name>
<dbReference type="PRINTS" id="PR00607">
    <property type="entry name" value="CYTCHROMECIE"/>
</dbReference>
<protein>
    <submittedName>
        <fullName evidence="10">Cytochrome c5 family protein</fullName>
    </submittedName>
</protein>
<keyword evidence="8" id="KW-0812">Transmembrane</keyword>
<evidence type="ECO:0000256" key="8">
    <source>
        <dbReference type="SAM" id="Phobius"/>
    </source>
</evidence>
<evidence type="ECO:0000313" key="11">
    <source>
        <dbReference type="Proteomes" id="UP000321199"/>
    </source>
</evidence>
<dbReference type="Pfam" id="PF13442">
    <property type="entry name" value="Cytochrome_CBB3"/>
    <property type="match status" value="2"/>
</dbReference>
<dbReference type="InterPro" id="IPR002323">
    <property type="entry name" value="Cyt_CIE"/>
</dbReference>
<keyword evidence="8" id="KW-1133">Transmembrane helix</keyword>
<evidence type="ECO:0000259" key="9">
    <source>
        <dbReference type="PROSITE" id="PS51007"/>
    </source>
</evidence>
<dbReference type="GO" id="GO:0005506">
    <property type="term" value="F:iron ion binding"/>
    <property type="evidence" value="ECO:0007669"/>
    <property type="project" value="InterPro"/>
</dbReference>
<keyword evidence="1" id="KW-0813">Transport</keyword>
<dbReference type="OrthoDB" id="9814708at2"/>
<keyword evidence="3 6" id="KW-0479">Metal-binding</keyword>
<sequence length="317" mass="31540">MTNENEETSHGLIKTPGQTLLAASLGFLAPVFVIMGLVYYYSSAPKMAPGGDNSAQSIDQRIQKVGKLEVSDNSPRAAHSAEEVYKAQCAACHASGAAGAPKFGDAAAWAPRIKQGLEALEHSALKGKGAMPPQAGGQFDDTEIARAVVYMANAAGAKFEEPAAASDDASAASEPAAAAPASAPAPAASAAAEKPAAGESSATPAPTPEQPAAGESSATPAAASPAPTQTASAEDDAHAAAGKKIYDTTCAACHGTGVAGAPKFGDKAAWAPRLAAGFDEVLKIATHGKGAMPPKGGSNASDADFKAAVEYLVNSAR</sequence>
<dbReference type="GO" id="GO:0020037">
    <property type="term" value="F:heme binding"/>
    <property type="evidence" value="ECO:0007669"/>
    <property type="project" value="InterPro"/>
</dbReference>
<dbReference type="Proteomes" id="UP000321199">
    <property type="component" value="Chromosome"/>
</dbReference>
<accession>A0A5B8RSH8</accession>
<dbReference type="SUPFAM" id="SSF46626">
    <property type="entry name" value="Cytochrome c"/>
    <property type="match status" value="2"/>
</dbReference>
<dbReference type="InterPro" id="IPR036909">
    <property type="entry name" value="Cyt_c-like_dom_sf"/>
</dbReference>
<dbReference type="RefSeq" id="WP_146912047.1">
    <property type="nucleotide sequence ID" value="NZ_CP042344.1"/>
</dbReference>
<organism evidence="10 11">
    <name type="scientific">Comamonas flocculans</name>
    <dbReference type="NCBI Taxonomy" id="2597701"/>
    <lineage>
        <taxon>Bacteria</taxon>
        <taxon>Pseudomonadati</taxon>
        <taxon>Pseudomonadota</taxon>
        <taxon>Betaproteobacteria</taxon>
        <taxon>Burkholderiales</taxon>
        <taxon>Comamonadaceae</taxon>
        <taxon>Comamonas</taxon>
    </lineage>
</organism>
<evidence type="ECO:0000256" key="5">
    <source>
        <dbReference type="ARBA" id="ARBA00023004"/>
    </source>
</evidence>
<keyword evidence="11" id="KW-1185">Reference proteome</keyword>
<dbReference type="GO" id="GO:0009055">
    <property type="term" value="F:electron transfer activity"/>
    <property type="evidence" value="ECO:0007669"/>
    <property type="project" value="InterPro"/>
</dbReference>
<evidence type="ECO:0000256" key="6">
    <source>
        <dbReference type="PROSITE-ProRule" id="PRU00433"/>
    </source>
</evidence>
<evidence type="ECO:0000256" key="3">
    <source>
        <dbReference type="ARBA" id="ARBA00022723"/>
    </source>
</evidence>
<evidence type="ECO:0000313" key="10">
    <source>
        <dbReference type="EMBL" id="QEA12451.1"/>
    </source>
</evidence>
<gene>
    <name evidence="10" type="ORF">FOZ74_05075</name>
</gene>
<feature type="domain" description="Cytochrome c" evidence="9">
    <location>
        <begin position="76"/>
        <end position="155"/>
    </location>
</feature>
<dbReference type="AlphaFoldDB" id="A0A5B8RSH8"/>
<dbReference type="PANTHER" id="PTHR40942">
    <property type="match status" value="1"/>
</dbReference>
<dbReference type="KEGG" id="cof:FOZ74_05075"/>
<dbReference type="EMBL" id="CP042344">
    <property type="protein sequence ID" value="QEA12451.1"/>
    <property type="molecule type" value="Genomic_DNA"/>
</dbReference>
<keyword evidence="4" id="KW-0249">Electron transport</keyword>
<dbReference type="InterPro" id="IPR009056">
    <property type="entry name" value="Cyt_c-like_dom"/>
</dbReference>
<feature type="transmembrane region" description="Helical" evidence="8">
    <location>
        <begin position="20"/>
        <end position="41"/>
    </location>
</feature>
<dbReference type="PROSITE" id="PS51007">
    <property type="entry name" value="CYTC"/>
    <property type="match status" value="2"/>
</dbReference>
<feature type="region of interest" description="Disordered" evidence="7">
    <location>
        <begin position="165"/>
        <end position="236"/>
    </location>
</feature>
<evidence type="ECO:0000256" key="2">
    <source>
        <dbReference type="ARBA" id="ARBA00022617"/>
    </source>
</evidence>
<keyword evidence="2 6" id="KW-0349">Heme</keyword>
<evidence type="ECO:0000256" key="7">
    <source>
        <dbReference type="SAM" id="MobiDB-lite"/>
    </source>
</evidence>
<evidence type="ECO:0000256" key="4">
    <source>
        <dbReference type="ARBA" id="ARBA00022982"/>
    </source>
</evidence>
<feature type="domain" description="Cytochrome c" evidence="9">
    <location>
        <begin position="237"/>
        <end position="316"/>
    </location>
</feature>
<keyword evidence="8" id="KW-0472">Membrane</keyword>